<evidence type="ECO:0000259" key="1">
    <source>
        <dbReference type="Pfam" id="PF01636"/>
    </source>
</evidence>
<comment type="caution">
    <text evidence="2">The sequence shown here is derived from an EMBL/GenBank/DDBJ whole genome shotgun (WGS) entry which is preliminary data.</text>
</comment>
<gene>
    <name evidence="2" type="ORF">B0A50_06314</name>
</gene>
<dbReference type="EMBL" id="NAJL01000035">
    <property type="protein sequence ID" value="TKA25447.1"/>
    <property type="molecule type" value="Genomic_DNA"/>
</dbReference>
<dbReference type="InterPro" id="IPR002575">
    <property type="entry name" value="Aminoglycoside_PTrfase"/>
</dbReference>
<dbReference type="Pfam" id="PF01636">
    <property type="entry name" value="APH"/>
    <property type="match status" value="1"/>
</dbReference>
<dbReference type="InterPro" id="IPR011009">
    <property type="entry name" value="Kinase-like_dom_sf"/>
</dbReference>
<sequence length="251" mass="29302">MAEVIVKYGYSTTEREGQTLLYLESEVPDIPAPRLYAMYYDSRQLFLVMQRKPGVRLDYIWPNLTEEEKTSLTTQLRKVMDSLRAATCPQPCFFGSVDGGPVPHHLFYSEDKNHQISGPFDSEEAFNMGLVLRYKEIRDINEDPDFKARFYAKNLGKVLCGHRSTLTHSDIQLKNIVVLVKGPDRGEQGRVFEIALVDWEDAGWYPDYWEYFTQLVSMRWDEDWSDRVEEFIPSWPAQAAMMKMIHSDLFF</sequence>
<protein>
    <recommendedName>
        <fullName evidence="1">Aminoglycoside phosphotransferase domain-containing protein</fullName>
    </recommendedName>
</protein>
<dbReference type="OrthoDB" id="4177236at2759"/>
<dbReference type="Gene3D" id="3.90.1200.10">
    <property type="match status" value="1"/>
</dbReference>
<name>A0A4U0TTH4_9PEZI</name>
<organism evidence="2 3">
    <name type="scientific">Salinomyces thailandicus</name>
    <dbReference type="NCBI Taxonomy" id="706561"/>
    <lineage>
        <taxon>Eukaryota</taxon>
        <taxon>Fungi</taxon>
        <taxon>Dikarya</taxon>
        <taxon>Ascomycota</taxon>
        <taxon>Pezizomycotina</taxon>
        <taxon>Dothideomycetes</taxon>
        <taxon>Dothideomycetidae</taxon>
        <taxon>Mycosphaerellales</taxon>
        <taxon>Teratosphaeriaceae</taxon>
        <taxon>Salinomyces</taxon>
    </lineage>
</organism>
<dbReference type="Proteomes" id="UP000308549">
    <property type="component" value="Unassembled WGS sequence"/>
</dbReference>
<proteinExistence type="predicted"/>
<dbReference type="PANTHER" id="PTHR21310">
    <property type="entry name" value="AMINOGLYCOSIDE PHOSPHOTRANSFERASE-RELATED-RELATED"/>
    <property type="match status" value="1"/>
</dbReference>
<dbReference type="PANTHER" id="PTHR21310:SF48">
    <property type="entry name" value="AMINOGLYCOSIDE PHOSPHOTRANSFERASE DOMAIN-CONTAINING PROTEIN"/>
    <property type="match status" value="1"/>
</dbReference>
<keyword evidence="3" id="KW-1185">Reference proteome</keyword>
<dbReference type="SUPFAM" id="SSF56112">
    <property type="entry name" value="Protein kinase-like (PK-like)"/>
    <property type="match status" value="1"/>
</dbReference>
<evidence type="ECO:0000313" key="3">
    <source>
        <dbReference type="Proteomes" id="UP000308549"/>
    </source>
</evidence>
<dbReference type="AlphaFoldDB" id="A0A4U0TTH4"/>
<evidence type="ECO:0000313" key="2">
    <source>
        <dbReference type="EMBL" id="TKA25447.1"/>
    </source>
</evidence>
<dbReference type="InterPro" id="IPR051678">
    <property type="entry name" value="AGP_Transferase"/>
</dbReference>
<accession>A0A4U0TTH4</accession>
<feature type="domain" description="Aminoglycoside phosphotransferase" evidence="1">
    <location>
        <begin position="13"/>
        <end position="227"/>
    </location>
</feature>
<reference evidence="2 3" key="1">
    <citation type="submission" date="2017-03" db="EMBL/GenBank/DDBJ databases">
        <title>Genomes of endolithic fungi from Antarctica.</title>
        <authorList>
            <person name="Coleine C."/>
            <person name="Masonjones S."/>
            <person name="Stajich J.E."/>
        </authorList>
    </citation>
    <scope>NUCLEOTIDE SEQUENCE [LARGE SCALE GENOMIC DNA]</scope>
    <source>
        <strain evidence="2 3">CCFEE 6315</strain>
    </source>
</reference>